<dbReference type="AlphaFoldDB" id="A0A0F9LVJ5"/>
<comment type="caution">
    <text evidence="2">The sequence shown here is derived from an EMBL/GenBank/DDBJ whole genome shotgun (WGS) entry which is preliminary data.</text>
</comment>
<accession>A0A0F9LVJ5</accession>
<evidence type="ECO:0000256" key="1">
    <source>
        <dbReference type="SAM" id="MobiDB-lite"/>
    </source>
</evidence>
<feature type="compositionally biased region" description="Basic residues" evidence="1">
    <location>
        <begin position="77"/>
        <end position="93"/>
    </location>
</feature>
<gene>
    <name evidence="2" type="ORF">LCGC14_1150610</name>
</gene>
<dbReference type="EMBL" id="LAZR01005529">
    <property type="protein sequence ID" value="KKM99159.1"/>
    <property type="molecule type" value="Genomic_DNA"/>
</dbReference>
<proteinExistence type="predicted"/>
<reference evidence="2" key="1">
    <citation type="journal article" date="2015" name="Nature">
        <title>Complex archaea that bridge the gap between prokaryotes and eukaryotes.</title>
        <authorList>
            <person name="Spang A."/>
            <person name="Saw J.H."/>
            <person name="Jorgensen S.L."/>
            <person name="Zaremba-Niedzwiedzka K."/>
            <person name="Martijn J."/>
            <person name="Lind A.E."/>
            <person name="van Eijk R."/>
            <person name="Schleper C."/>
            <person name="Guy L."/>
            <person name="Ettema T.J."/>
        </authorList>
    </citation>
    <scope>NUCLEOTIDE SEQUENCE</scope>
</reference>
<sequence>MKRDAVSRYMRERRKKIEQWQGLVDRAQGALDVYRSSGDTLEDLLTMAGELVIVAGYLHRSVAGSHIVQPPVAKRALGGRKRSKKKKRKRKRR</sequence>
<organism evidence="2">
    <name type="scientific">marine sediment metagenome</name>
    <dbReference type="NCBI Taxonomy" id="412755"/>
    <lineage>
        <taxon>unclassified sequences</taxon>
        <taxon>metagenomes</taxon>
        <taxon>ecological metagenomes</taxon>
    </lineage>
</organism>
<evidence type="ECO:0000313" key="2">
    <source>
        <dbReference type="EMBL" id="KKM99159.1"/>
    </source>
</evidence>
<feature type="region of interest" description="Disordered" evidence="1">
    <location>
        <begin position="72"/>
        <end position="93"/>
    </location>
</feature>
<protein>
    <submittedName>
        <fullName evidence="2">Uncharacterized protein</fullName>
    </submittedName>
</protein>
<name>A0A0F9LVJ5_9ZZZZ</name>